<dbReference type="Proteomes" id="UP000298615">
    <property type="component" value="Chromosome"/>
</dbReference>
<evidence type="ECO:0000313" key="2">
    <source>
        <dbReference type="EMBL" id="QCI86737.1"/>
    </source>
</evidence>
<dbReference type="KEGG" id="vao:FA707_07050"/>
<reference evidence="2 3" key="1">
    <citation type="submission" date="2019-04" db="EMBL/GenBank/DDBJ databases">
        <title>Vagococcus sp. nov., isolated from faeces of yaks (Bos grunniens).</title>
        <authorList>
            <person name="Ge Y."/>
        </authorList>
    </citation>
    <scope>NUCLEOTIDE SEQUENCE [LARGE SCALE GENOMIC DNA]</scope>
    <source>
        <strain evidence="2 3">MN-17</strain>
    </source>
</reference>
<gene>
    <name evidence="2" type="ORF">FA707_07050</name>
</gene>
<dbReference type="Pfam" id="PF13349">
    <property type="entry name" value="DUF4097"/>
    <property type="match status" value="1"/>
</dbReference>
<organism evidence="2 3">
    <name type="scientific">Vagococcus zengguangii</name>
    <dbReference type="NCBI Taxonomy" id="2571750"/>
    <lineage>
        <taxon>Bacteria</taxon>
        <taxon>Bacillati</taxon>
        <taxon>Bacillota</taxon>
        <taxon>Bacilli</taxon>
        <taxon>Lactobacillales</taxon>
        <taxon>Enterococcaceae</taxon>
        <taxon>Vagococcus</taxon>
    </lineage>
</organism>
<dbReference type="AlphaFoldDB" id="A0A4D7CWM0"/>
<accession>A0A4D7CWM0</accession>
<sequence length="398" mass="44360">MKKQTKFMLSLATVSMIVGAIGIGINIAKIQENRLDEELAIPTNNKQLTIEVAKGSQLDLQVHHSSNPTLHLSEAGFVPSNIDFKLTEKDDGWHLLLKKAPVQEPKVKIGFYASPFNSVSIQLPKQISELTLVAPDNQQGRINLGNLNLENLTATNLESNLDLYNVKIDQLETSLTAGSFSANDLTVYKESDIKSKTNNIDLSHSQLMGKSTLTSTSGNIKVFASELENSQISDQKGLISYENNDGKADIRNQYGDIYLINPQNTSEQAVMNQAGSIFATVLEKQQDAIRFAIENPKTNVQAFDKAQIVTTTENKNEQQDDDLDNQAANVSLHTDSGAIQIMRFMVDHESSDSEMDDSFDENQELYYYLDKQGIKDNRADYLSFNTVYYSSERFVNLP</sequence>
<dbReference type="InterPro" id="IPR025164">
    <property type="entry name" value="Toastrack_DUF4097"/>
</dbReference>
<dbReference type="RefSeq" id="WP_136953560.1">
    <property type="nucleotide sequence ID" value="NZ_CP039712.1"/>
</dbReference>
<evidence type="ECO:0000259" key="1">
    <source>
        <dbReference type="Pfam" id="PF13349"/>
    </source>
</evidence>
<dbReference type="EMBL" id="CP039712">
    <property type="protein sequence ID" value="QCI86737.1"/>
    <property type="molecule type" value="Genomic_DNA"/>
</dbReference>
<evidence type="ECO:0000313" key="3">
    <source>
        <dbReference type="Proteomes" id="UP000298615"/>
    </source>
</evidence>
<protein>
    <submittedName>
        <fullName evidence="2">DUF4097 domain-containing protein</fullName>
    </submittedName>
</protein>
<name>A0A4D7CWM0_9ENTE</name>
<proteinExistence type="predicted"/>
<feature type="domain" description="DUF4097" evidence="1">
    <location>
        <begin position="38"/>
        <end position="341"/>
    </location>
</feature>
<dbReference type="OrthoDB" id="9980235at2"/>
<keyword evidence="3" id="KW-1185">Reference proteome</keyword>